<dbReference type="InterPro" id="IPR001594">
    <property type="entry name" value="Palmitoyltrfase_DHHC"/>
</dbReference>
<evidence type="ECO:0000256" key="7">
    <source>
        <dbReference type="RuleBase" id="RU079119"/>
    </source>
</evidence>
<evidence type="ECO:0000256" key="8">
    <source>
        <dbReference type="SAM" id="MobiDB-lite"/>
    </source>
</evidence>
<dbReference type="GO" id="GO:0019706">
    <property type="term" value="F:protein-cysteine S-palmitoyltransferase activity"/>
    <property type="evidence" value="ECO:0007669"/>
    <property type="project" value="UniProtKB-EC"/>
</dbReference>
<evidence type="ECO:0000313" key="10">
    <source>
        <dbReference type="Proteomes" id="UP000492821"/>
    </source>
</evidence>
<keyword evidence="10" id="KW-1185">Reference proteome</keyword>
<dbReference type="InterPro" id="IPR039859">
    <property type="entry name" value="PFA4/ZDH16/20/ERF2-like"/>
</dbReference>
<keyword evidence="3 7" id="KW-0812">Transmembrane</keyword>
<keyword evidence="2 7" id="KW-0808">Transferase</keyword>
<dbReference type="PANTHER" id="PTHR22883">
    <property type="entry name" value="ZINC FINGER DHHC DOMAIN CONTAINING PROTEIN"/>
    <property type="match status" value="1"/>
</dbReference>
<comment type="catalytic activity">
    <reaction evidence="7">
        <text>L-cysteinyl-[protein] + hexadecanoyl-CoA = S-hexadecanoyl-L-cysteinyl-[protein] + CoA</text>
        <dbReference type="Rhea" id="RHEA:36683"/>
        <dbReference type="Rhea" id="RHEA-COMP:10131"/>
        <dbReference type="Rhea" id="RHEA-COMP:11032"/>
        <dbReference type="ChEBI" id="CHEBI:29950"/>
        <dbReference type="ChEBI" id="CHEBI:57287"/>
        <dbReference type="ChEBI" id="CHEBI:57379"/>
        <dbReference type="ChEBI" id="CHEBI:74151"/>
        <dbReference type="EC" id="2.3.1.225"/>
    </reaction>
</comment>
<evidence type="ECO:0000313" key="11">
    <source>
        <dbReference type="WBParaSite" id="Pan_g8685.t2"/>
    </source>
</evidence>
<dbReference type="PANTHER" id="PTHR22883:SF147">
    <property type="entry name" value="PALMITOYLTRANSFERASE"/>
    <property type="match status" value="1"/>
</dbReference>
<evidence type="ECO:0000256" key="2">
    <source>
        <dbReference type="ARBA" id="ARBA00022679"/>
    </source>
</evidence>
<sequence>MASTLTRIVRAGAWSLKWVPVIIVIALSIWAIYVYNVIFLVDIVDSWVFKVFFGVIFNVLAVLFAFSYFMTISCKIASPPEEYMFADELVPELRAATTIEELNNTLKNFATEAGVRVKTYDHHGNIRFCKHCQIIKPDRACHCSLCNRCVLKYDHHCVWVNNCVHYANYKAFILFLLYGVLWCLWGSATSLPTIIDVLRYAAHRAPIQVVAMFFAAGVFGVSMAILLFFHIYLIAKNLTTIESARPPILETGPNSKAFNLGCAQNFVQVFGTNPWLWPFPVFSSVGTGAKFPLGSGAVARYLANGSNMFAYIENGQTNGSYSPNSRPPTSNQPVSPTRSFFSADTMPAANGRIKPPPLVASSNPMKHDGYSPPRAAVSLVPSSTTSESTAMRI</sequence>
<feature type="compositionally biased region" description="Polar residues" evidence="8">
    <location>
        <begin position="380"/>
        <end position="393"/>
    </location>
</feature>
<dbReference type="GO" id="GO:0005794">
    <property type="term" value="C:Golgi apparatus"/>
    <property type="evidence" value="ECO:0007669"/>
    <property type="project" value="TreeGrafter"/>
</dbReference>
<dbReference type="WBParaSite" id="Pan_g8685.t2">
    <property type="protein sequence ID" value="Pan_g8685.t2"/>
    <property type="gene ID" value="Pan_g8685"/>
</dbReference>
<dbReference type="Proteomes" id="UP000492821">
    <property type="component" value="Unassembled WGS sequence"/>
</dbReference>
<evidence type="ECO:0000256" key="3">
    <source>
        <dbReference type="ARBA" id="ARBA00022692"/>
    </source>
</evidence>
<dbReference type="PROSITE" id="PS50216">
    <property type="entry name" value="DHHC"/>
    <property type="match status" value="1"/>
</dbReference>
<evidence type="ECO:0000259" key="9">
    <source>
        <dbReference type="Pfam" id="PF01529"/>
    </source>
</evidence>
<accession>A0A7E4W7X2</accession>
<evidence type="ECO:0000256" key="4">
    <source>
        <dbReference type="ARBA" id="ARBA00022989"/>
    </source>
</evidence>
<feature type="transmembrane region" description="Helical" evidence="7">
    <location>
        <begin position="21"/>
        <end position="41"/>
    </location>
</feature>
<keyword evidence="5 7" id="KW-0472">Membrane</keyword>
<keyword evidence="6 7" id="KW-0012">Acyltransferase</keyword>
<feature type="transmembrane region" description="Helical" evidence="7">
    <location>
        <begin position="171"/>
        <end position="195"/>
    </location>
</feature>
<comment type="subcellular location">
    <subcellularLocation>
        <location evidence="1">Membrane</location>
        <topology evidence="1">Multi-pass membrane protein</topology>
    </subcellularLocation>
</comment>
<feature type="transmembrane region" description="Helical" evidence="7">
    <location>
        <begin position="207"/>
        <end position="235"/>
    </location>
</feature>
<feature type="region of interest" description="Disordered" evidence="8">
    <location>
        <begin position="319"/>
        <end position="393"/>
    </location>
</feature>
<dbReference type="GO" id="GO:0005783">
    <property type="term" value="C:endoplasmic reticulum"/>
    <property type="evidence" value="ECO:0007669"/>
    <property type="project" value="TreeGrafter"/>
</dbReference>
<keyword evidence="4 7" id="KW-1133">Transmembrane helix</keyword>
<feature type="domain" description="Palmitoyltransferase DHHC" evidence="9">
    <location>
        <begin position="125"/>
        <end position="244"/>
    </location>
</feature>
<feature type="transmembrane region" description="Helical" evidence="7">
    <location>
        <begin position="47"/>
        <end position="69"/>
    </location>
</feature>
<comment type="domain">
    <text evidence="7">The DHHC domain is required for palmitoyltransferase activity.</text>
</comment>
<dbReference type="GO" id="GO:0006612">
    <property type="term" value="P:protein targeting to membrane"/>
    <property type="evidence" value="ECO:0007669"/>
    <property type="project" value="TreeGrafter"/>
</dbReference>
<evidence type="ECO:0000256" key="1">
    <source>
        <dbReference type="ARBA" id="ARBA00004141"/>
    </source>
</evidence>
<dbReference type="AlphaFoldDB" id="A0A7E4W7X2"/>
<organism evidence="10 11">
    <name type="scientific">Panagrellus redivivus</name>
    <name type="common">Microworm</name>
    <dbReference type="NCBI Taxonomy" id="6233"/>
    <lineage>
        <taxon>Eukaryota</taxon>
        <taxon>Metazoa</taxon>
        <taxon>Ecdysozoa</taxon>
        <taxon>Nematoda</taxon>
        <taxon>Chromadorea</taxon>
        <taxon>Rhabditida</taxon>
        <taxon>Tylenchina</taxon>
        <taxon>Panagrolaimomorpha</taxon>
        <taxon>Panagrolaimoidea</taxon>
        <taxon>Panagrolaimidae</taxon>
        <taxon>Panagrellus</taxon>
    </lineage>
</organism>
<proteinExistence type="inferred from homology"/>
<name>A0A7E4W7X2_PANRE</name>
<reference evidence="10" key="1">
    <citation type="journal article" date="2013" name="Genetics">
        <title>The draft genome and transcriptome of Panagrellus redivivus are shaped by the harsh demands of a free-living lifestyle.</title>
        <authorList>
            <person name="Srinivasan J."/>
            <person name="Dillman A.R."/>
            <person name="Macchietto M.G."/>
            <person name="Heikkinen L."/>
            <person name="Lakso M."/>
            <person name="Fracchia K.M."/>
            <person name="Antoshechkin I."/>
            <person name="Mortazavi A."/>
            <person name="Wong G."/>
            <person name="Sternberg P.W."/>
        </authorList>
    </citation>
    <scope>NUCLEOTIDE SEQUENCE [LARGE SCALE GENOMIC DNA]</scope>
    <source>
        <strain evidence="10">MT8872</strain>
    </source>
</reference>
<comment type="similarity">
    <text evidence="7">Belongs to the DHHC palmitoyltransferase family.</text>
</comment>
<protein>
    <recommendedName>
        <fullName evidence="7">Palmitoyltransferase</fullName>
        <ecNumber evidence="7">2.3.1.225</ecNumber>
    </recommendedName>
</protein>
<reference evidence="11" key="2">
    <citation type="submission" date="2020-10" db="UniProtKB">
        <authorList>
            <consortium name="WormBaseParasite"/>
        </authorList>
    </citation>
    <scope>IDENTIFICATION</scope>
</reference>
<dbReference type="EC" id="2.3.1.225" evidence="7"/>
<feature type="compositionally biased region" description="Polar residues" evidence="8">
    <location>
        <begin position="319"/>
        <end position="342"/>
    </location>
</feature>
<evidence type="ECO:0000256" key="5">
    <source>
        <dbReference type="ARBA" id="ARBA00023136"/>
    </source>
</evidence>
<evidence type="ECO:0000256" key="6">
    <source>
        <dbReference type="ARBA" id="ARBA00023315"/>
    </source>
</evidence>
<dbReference type="Pfam" id="PF01529">
    <property type="entry name" value="DHHC"/>
    <property type="match status" value="1"/>
</dbReference>
<dbReference type="GO" id="GO:0016020">
    <property type="term" value="C:membrane"/>
    <property type="evidence" value="ECO:0007669"/>
    <property type="project" value="UniProtKB-SubCell"/>
</dbReference>